<dbReference type="Pfam" id="PF13641">
    <property type="entry name" value="Glyco_tranf_2_3"/>
    <property type="match status" value="1"/>
</dbReference>
<evidence type="ECO:0000313" key="10">
    <source>
        <dbReference type="Proteomes" id="UP000321234"/>
    </source>
</evidence>
<feature type="compositionally biased region" description="Basic and acidic residues" evidence="7">
    <location>
        <begin position="1"/>
        <end position="16"/>
    </location>
</feature>
<evidence type="ECO:0000256" key="3">
    <source>
        <dbReference type="ARBA" id="ARBA00022679"/>
    </source>
</evidence>
<dbReference type="OrthoDB" id="9806824at2"/>
<dbReference type="InterPro" id="IPR003919">
    <property type="entry name" value="Cell_synth_A"/>
</dbReference>
<keyword evidence="6 8" id="KW-0472">Membrane</keyword>
<keyword evidence="4 8" id="KW-0812">Transmembrane</keyword>
<feature type="region of interest" description="Disordered" evidence="7">
    <location>
        <begin position="1"/>
        <end position="21"/>
    </location>
</feature>
<evidence type="ECO:0000256" key="8">
    <source>
        <dbReference type="SAM" id="Phobius"/>
    </source>
</evidence>
<feature type="transmembrane region" description="Helical" evidence="8">
    <location>
        <begin position="42"/>
        <end position="63"/>
    </location>
</feature>
<keyword evidence="10" id="KW-1185">Reference proteome</keyword>
<evidence type="ECO:0000256" key="7">
    <source>
        <dbReference type="SAM" id="MobiDB-lite"/>
    </source>
</evidence>
<protein>
    <submittedName>
        <fullName evidence="9">Glycosyltransferase</fullName>
    </submittedName>
</protein>
<dbReference type="AlphaFoldDB" id="A0A5C8ZH08"/>
<dbReference type="GO" id="GO:0035438">
    <property type="term" value="F:cyclic-di-GMP binding"/>
    <property type="evidence" value="ECO:0007669"/>
    <property type="project" value="InterPro"/>
</dbReference>
<gene>
    <name evidence="9" type="ORF">FMM08_11925</name>
</gene>
<dbReference type="Gene3D" id="3.90.550.10">
    <property type="entry name" value="Spore Coat Polysaccharide Biosynthesis Protein SpsA, Chain A"/>
    <property type="match status" value="1"/>
</dbReference>
<feature type="transmembrane region" description="Helical" evidence="8">
    <location>
        <begin position="498"/>
        <end position="516"/>
    </location>
</feature>
<dbReference type="SUPFAM" id="SSF53448">
    <property type="entry name" value="Nucleotide-diphospho-sugar transferases"/>
    <property type="match status" value="1"/>
</dbReference>
<dbReference type="RefSeq" id="WP_147926562.1">
    <property type="nucleotide sequence ID" value="NZ_VKAC01000006.1"/>
</dbReference>
<dbReference type="PANTHER" id="PTHR43867:SF2">
    <property type="entry name" value="CELLULOSE SYNTHASE CATALYTIC SUBUNIT A [UDP-FORMING]"/>
    <property type="match status" value="1"/>
</dbReference>
<dbReference type="GO" id="GO:0006011">
    <property type="term" value="P:UDP-alpha-D-glucose metabolic process"/>
    <property type="evidence" value="ECO:0007669"/>
    <property type="project" value="InterPro"/>
</dbReference>
<evidence type="ECO:0000256" key="6">
    <source>
        <dbReference type="ARBA" id="ARBA00023136"/>
    </source>
</evidence>
<feature type="transmembrane region" description="Helical" evidence="8">
    <location>
        <begin position="462"/>
        <end position="486"/>
    </location>
</feature>
<evidence type="ECO:0000256" key="4">
    <source>
        <dbReference type="ARBA" id="ARBA00022692"/>
    </source>
</evidence>
<sequence length="547" mass="60391">MTDSTLDLREPHERPRAHGAAVAPDALAPEETAFLQHVPSRVVLTLNLVLAVAYFVMICFAFQHGNALLFWTLALTEVFHLFQIASYVHTVWATDRDRAFDPDFDGDVDVFITVCGEPVDVVRRTALAALAMEHRGAVRVHLLNDGLVARKEDWRDIEVLAEELGVECFTRTTPGGAKAGNINHALARTDSPFVVVFDADHVPAPTFLAEVMGYFTDERMGFVQTPQYYANHRDNRVTRTAWQQQTLFFGPIMTGKSRVDSAFMCGTNMAIRRTALAEAGGMCETSIAEDFLTSLLVHDAGWRSVYVPKVLAQGLAPDDFLNYYKQQFRWTRGSLEVVFSYNPLLRRGLSWGQRLQYLSSAAYYLSGVVVLASTLLPVIYLFTGQTPIVTSTMTLALVFLPYIWLNLYVLQRTSAASYSFQAISFSLSSWWLQLTALVAVLTKRRTTFAVTSKDVGDGGQANFLRLVLPNVAYAGIGAAALAVGLAREGLSPSLIANAAWLCVHIAVSVPFVLAAAPRRAPRPQGAPDVVDLRERVQTARPVLEEAR</sequence>
<reference evidence="9 10" key="1">
    <citation type="submission" date="2019-07" db="EMBL/GenBank/DDBJ databases">
        <title>Quadrisphaera sp. strain DD2A genome sequencing and assembly.</title>
        <authorList>
            <person name="Kim I."/>
        </authorList>
    </citation>
    <scope>NUCLEOTIDE SEQUENCE [LARGE SCALE GENOMIC DNA]</scope>
    <source>
        <strain evidence="9 10">DD2A</strain>
    </source>
</reference>
<accession>A0A5C8ZH08</accession>
<feature type="transmembrane region" description="Helical" evidence="8">
    <location>
        <begin position="361"/>
        <end position="382"/>
    </location>
</feature>
<dbReference type="CDD" id="cd06421">
    <property type="entry name" value="CESA_CelA_like"/>
    <property type="match status" value="1"/>
</dbReference>
<comment type="subcellular location">
    <subcellularLocation>
        <location evidence="1">Membrane</location>
        <topology evidence="1">Multi-pass membrane protein</topology>
    </subcellularLocation>
</comment>
<organism evidence="9 10">
    <name type="scientific">Quadrisphaera setariae</name>
    <dbReference type="NCBI Taxonomy" id="2593304"/>
    <lineage>
        <taxon>Bacteria</taxon>
        <taxon>Bacillati</taxon>
        <taxon>Actinomycetota</taxon>
        <taxon>Actinomycetes</taxon>
        <taxon>Kineosporiales</taxon>
        <taxon>Kineosporiaceae</taxon>
        <taxon>Quadrisphaera</taxon>
    </lineage>
</organism>
<name>A0A5C8ZH08_9ACTN</name>
<feature type="transmembrane region" description="Helical" evidence="8">
    <location>
        <begin position="422"/>
        <end position="442"/>
    </location>
</feature>
<evidence type="ECO:0000256" key="1">
    <source>
        <dbReference type="ARBA" id="ARBA00004141"/>
    </source>
</evidence>
<keyword evidence="3 9" id="KW-0808">Transferase</keyword>
<evidence type="ECO:0000313" key="9">
    <source>
        <dbReference type="EMBL" id="TXR56130.1"/>
    </source>
</evidence>
<comment type="caution">
    <text evidence="9">The sequence shown here is derived from an EMBL/GenBank/DDBJ whole genome shotgun (WGS) entry which is preliminary data.</text>
</comment>
<evidence type="ECO:0000256" key="2">
    <source>
        <dbReference type="ARBA" id="ARBA00022676"/>
    </source>
</evidence>
<dbReference type="GO" id="GO:0005886">
    <property type="term" value="C:plasma membrane"/>
    <property type="evidence" value="ECO:0007669"/>
    <property type="project" value="TreeGrafter"/>
</dbReference>
<proteinExistence type="predicted"/>
<evidence type="ECO:0000256" key="5">
    <source>
        <dbReference type="ARBA" id="ARBA00022989"/>
    </source>
</evidence>
<keyword evidence="2" id="KW-0328">Glycosyltransferase</keyword>
<dbReference type="EMBL" id="VKAC01000006">
    <property type="protein sequence ID" value="TXR56130.1"/>
    <property type="molecule type" value="Genomic_DNA"/>
</dbReference>
<keyword evidence="5 8" id="KW-1133">Transmembrane helix</keyword>
<dbReference type="InterPro" id="IPR050321">
    <property type="entry name" value="Glycosyltr_2/OpgH_subfam"/>
</dbReference>
<dbReference type="InterPro" id="IPR029044">
    <property type="entry name" value="Nucleotide-diphossugar_trans"/>
</dbReference>
<feature type="transmembrane region" description="Helical" evidence="8">
    <location>
        <begin position="388"/>
        <end position="410"/>
    </location>
</feature>
<dbReference type="PRINTS" id="PR01439">
    <property type="entry name" value="CELLSNTHASEA"/>
</dbReference>
<dbReference type="Proteomes" id="UP000321234">
    <property type="component" value="Unassembled WGS sequence"/>
</dbReference>
<dbReference type="PANTHER" id="PTHR43867">
    <property type="entry name" value="CELLULOSE SYNTHASE CATALYTIC SUBUNIT A [UDP-FORMING]"/>
    <property type="match status" value="1"/>
</dbReference>
<dbReference type="GO" id="GO:0016759">
    <property type="term" value="F:cellulose synthase activity"/>
    <property type="evidence" value="ECO:0007669"/>
    <property type="project" value="InterPro"/>
</dbReference>